<dbReference type="RefSeq" id="WP_060461805.1">
    <property type="nucleotide sequence ID" value="NZ_AP025162.1"/>
</dbReference>
<name>A0A125P6H5_9LACO</name>
<comment type="caution">
    <text evidence="2">The sequence shown here is derived from an EMBL/GenBank/DDBJ whole genome shotgun (WGS) entry which is preliminary data.</text>
</comment>
<gene>
    <name evidence="2" type="ORF">AEL95_02400</name>
</gene>
<evidence type="ECO:0000313" key="3">
    <source>
        <dbReference type="Proteomes" id="UP000067598"/>
    </source>
</evidence>
<proteinExistence type="predicted"/>
<dbReference type="Proteomes" id="UP000067598">
    <property type="component" value="Unassembled WGS sequence"/>
</dbReference>
<evidence type="ECO:0000313" key="2">
    <source>
        <dbReference type="EMBL" id="KWU04445.1"/>
    </source>
</evidence>
<keyword evidence="1" id="KW-0812">Transmembrane</keyword>
<dbReference type="EMBL" id="LJGP01000008">
    <property type="protein sequence ID" value="KWU04445.1"/>
    <property type="molecule type" value="Genomic_DNA"/>
</dbReference>
<evidence type="ECO:0000256" key="1">
    <source>
        <dbReference type="SAM" id="Phobius"/>
    </source>
</evidence>
<keyword evidence="1" id="KW-0472">Membrane</keyword>
<accession>A0A125P6H5</accession>
<reference evidence="2 3" key="1">
    <citation type="journal article" date="2016" name="Microbiology (Mosc.)">
        <title>Comparison of Lactobacillus crispatus isolates from Lactobacillus-dominated vaginal microbiomes with isolates from microbiomes containing bacterial vaginosis-associated bacteria.</title>
        <authorList>
            <person name="Abdelmaksoud A.A."/>
            <person name="Koparde V.N."/>
            <person name="Sheth N.U."/>
            <person name="Serrano M.G."/>
            <person name="Glascock A.L."/>
            <person name="Fettweis J.M."/>
            <person name="Strauss Iii J.F."/>
            <person name="Buck G.A."/>
            <person name="Jefferson K.K."/>
        </authorList>
    </citation>
    <scope>NUCLEOTIDE SEQUENCE [LARGE SCALE GENOMIC DNA]</scope>
    <source>
        <strain evidence="2 3">VMC3</strain>
    </source>
</reference>
<protein>
    <submittedName>
        <fullName evidence="2">Uncharacterized protein</fullName>
    </submittedName>
</protein>
<organism evidence="2 3">
    <name type="scientific">Lactobacillus crispatus</name>
    <dbReference type="NCBI Taxonomy" id="47770"/>
    <lineage>
        <taxon>Bacteria</taxon>
        <taxon>Bacillati</taxon>
        <taxon>Bacillota</taxon>
        <taxon>Bacilli</taxon>
        <taxon>Lactobacillales</taxon>
        <taxon>Lactobacillaceae</taxon>
        <taxon>Lactobacillus</taxon>
    </lineage>
</organism>
<dbReference type="AlphaFoldDB" id="A0A125P6H5"/>
<sequence>MGIKTLVSVILIIIVIVLACSPFYKKYQLFYLNKVGYWDILIQFLVIAGINFFIGLKYGLGALFLLIVPVPLDIIFLISMIYSYFRIRKLKRK</sequence>
<feature type="transmembrane region" description="Helical" evidence="1">
    <location>
        <begin position="6"/>
        <end position="24"/>
    </location>
</feature>
<feature type="transmembrane region" description="Helical" evidence="1">
    <location>
        <begin position="62"/>
        <end position="85"/>
    </location>
</feature>
<dbReference type="PATRIC" id="fig|47770.28.peg.2083"/>
<feature type="transmembrane region" description="Helical" evidence="1">
    <location>
        <begin position="36"/>
        <end position="56"/>
    </location>
</feature>
<dbReference type="PROSITE" id="PS51257">
    <property type="entry name" value="PROKAR_LIPOPROTEIN"/>
    <property type="match status" value="1"/>
</dbReference>
<keyword evidence="1" id="KW-1133">Transmembrane helix</keyword>